<name>A0A9N7VDD9_PLEPL</name>
<evidence type="ECO:0000313" key="1">
    <source>
        <dbReference type="EMBL" id="CAB1447258.1"/>
    </source>
</evidence>
<evidence type="ECO:0000313" key="2">
    <source>
        <dbReference type="Proteomes" id="UP001153269"/>
    </source>
</evidence>
<protein>
    <submittedName>
        <fullName evidence="1">Uncharacterized protein</fullName>
    </submittedName>
</protein>
<reference evidence="1" key="1">
    <citation type="submission" date="2020-03" db="EMBL/GenBank/DDBJ databases">
        <authorList>
            <person name="Weist P."/>
        </authorList>
    </citation>
    <scope>NUCLEOTIDE SEQUENCE</scope>
</reference>
<keyword evidence="2" id="KW-1185">Reference proteome</keyword>
<organism evidence="1 2">
    <name type="scientific">Pleuronectes platessa</name>
    <name type="common">European plaice</name>
    <dbReference type="NCBI Taxonomy" id="8262"/>
    <lineage>
        <taxon>Eukaryota</taxon>
        <taxon>Metazoa</taxon>
        <taxon>Chordata</taxon>
        <taxon>Craniata</taxon>
        <taxon>Vertebrata</taxon>
        <taxon>Euteleostomi</taxon>
        <taxon>Actinopterygii</taxon>
        <taxon>Neopterygii</taxon>
        <taxon>Teleostei</taxon>
        <taxon>Neoteleostei</taxon>
        <taxon>Acanthomorphata</taxon>
        <taxon>Carangaria</taxon>
        <taxon>Pleuronectiformes</taxon>
        <taxon>Pleuronectoidei</taxon>
        <taxon>Pleuronectidae</taxon>
        <taxon>Pleuronectes</taxon>
    </lineage>
</organism>
<dbReference type="AlphaFoldDB" id="A0A9N7VDD9"/>
<dbReference type="EMBL" id="CADEAL010003940">
    <property type="protein sequence ID" value="CAB1447258.1"/>
    <property type="molecule type" value="Genomic_DNA"/>
</dbReference>
<accession>A0A9N7VDD9</accession>
<gene>
    <name evidence="1" type="ORF">PLEPLA_LOCUS34952</name>
</gene>
<sequence>MSVRVQEETEENMDSNYITSIVRTNGGPCLSQQDVDRMMLRFDGKTRLEKREAMRCEILYQKMILNNTSKHLNGIFRNSTQMNSLSSTSSGHRGH</sequence>
<dbReference type="Proteomes" id="UP001153269">
    <property type="component" value="Unassembled WGS sequence"/>
</dbReference>
<comment type="caution">
    <text evidence="1">The sequence shown here is derived from an EMBL/GenBank/DDBJ whole genome shotgun (WGS) entry which is preliminary data.</text>
</comment>
<proteinExistence type="predicted"/>